<dbReference type="Proteomes" id="UP001057402">
    <property type="component" value="Chromosome 4"/>
</dbReference>
<protein>
    <submittedName>
        <fullName evidence="1">Uncharacterized protein</fullName>
    </submittedName>
</protein>
<proteinExistence type="predicted"/>
<keyword evidence="2" id="KW-1185">Reference proteome</keyword>
<gene>
    <name evidence="1" type="ORF">MLD38_011574</name>
</gene>
<name>A0ACB9R3J3_9MYRT</name>
<reference evidence="2" key="1">
    <citation type="journal article" date="2023" name="Front. Plant Sci.">
        <title>Chromosomal-level genome assembly of Melastoma candidum provides insights into trichome evolution.</title>
        <authorList>
            <person name="Zhong Y."/>
            <person name="Wu W."/>
            <person name="Sun C."/>
            <person name="Zou P."/>
            <person name="Liu Y."/>
            <person name="Dai S."/>
            <person name="Zhou R."/>
        </authorList>
    </citation>
    <scope>NUCLEOTIDE SEQUENCE [LARGE SCALE GENOMIC DNA]</scope>
</reference>
<sequence>MSVRLSWVGIRGKWAGAELELKERSWARQGRDVRRGEITRRRGNGERKGSEHSVEICRKWREREREEREEIWHCTLVLSEVISKYSLEKGGPGGKFRECLCSFEEKQGRLVGYASAIQAEKGAQRRAGERRGKETHDSESSEPNQGVAWFVGSVRLVTRDGLGEK</sequence>
<evidence type="ECO:0000313" key="2">
    <source>
        <dbReference type="Proteomes" id="UP001057402"/>
    </source>
</evidence>
<dbReference type="EMBL" id="CM042883">
    <property type="protein sequence ID" value="KAI4373449.1"/>
    <property type="molecule type" value="Genomic_DNA"/>
</dbReference>
<evidence type="ECO:0000313" key="1">
    <source>
        <dbReference type="EMBL" id="KAI4373449.1"/>
    </source>
</evidence>
<comment type="caution">
    <text evidence="1">The sequence shown here is derived from an EMBL/GenBank/DDBJ whole genome shotgun (WGS) entry which is preliminary data.</text>
</comment>
<organism evidence="1 2">
    <name type="scientific">Melastoma candidum</name>
    <dbReference type="NCBI Taxonomy" id="119954"/>
    <lineage>
        <taxon>Eukaryota</taxon>
        <taxon>Viridiplantae</taxon>
        <taxon>Streptophyta</taxon>
        <taxon>Embryophyta</taxon>
        <taxon>Tracheophyta</taxon>
        <taxon>Spermatophyta</taxon>
        <taxon>Magnoliopsida</taxon>
        <taxon>eudicotyledons</taxon>
        <taxon>Gunneridae</taxon>
        <taxon>Pentapetalae</taxon>
        <taxon>rosids</taxon>
        <taxon>malvids</taxon>
        <taxon>Myrtales</taxon>
        <taxon>Melastomataceae</taxon>
        <taxon>Melastomatoideae</taxon>
        <taxon>Melastomateae</taxon>
        <taxon>Melastoma</taxon>
    </lineage>
</organism>
<accession>A0ACB9R3J3</accession>